<gene>
    <name evidence="1" type="primary">Acey_s0061.g3300</name>
    <name evidence="1" type="synonym">Acey-C06G4.6</name>
    <name evidence="1" type="ORF">Y032_0061g3300</name>
</gene>
<dbReference type="EMBL" id="JARK01001397">
    <property type="protein sequence ID" value="EYC09366.1"/>
    <property type="molecule type" value="Genomic_DNA"/>
</dbReference>
<name>A0A016U312_9BILA</name>
<keyword evidence="2" id="KW-1185">Reference proteome</keyword>
<evidence type="ECO:0000313" key="1">
    <source>
        <dbReference type="EMBL" id="EYC09366.1"/>
    </source>
</evidence>
<organism evidence="1 2">
    <name type="scientific">Ancylostoma ceylanicum</name>
    <dbReference type="NCBI Taxonomy" id="53326"/>
    <lineage>
        <taxon>Eukaryota</taxon>
        <taxon>Metazoa</taxon>
        <taxon>Ecdysozoa</taxon>
        <taxon>Nematoda</taxon>
        <taxon>Chromadorea</taxon>
        <taxon>Rhabditida</taxon>
        <taxon>Rhabditina</taxon>
        <taxon>Rhabditomorpha</taxon>
        <taxon>Strongyloidea</taxon>
        <taxon>Ancylostomatidae</taxon>
        <taxon>Ancylostomatinae</taxon>
        <taxon>Ancylostoma</taxon>
    </lineage>
</organism>
<comment type="caution">
    <text evidence="1">The sequence shown here is derived from an EMBL/GenBank/DDBJ whole genome shotgun (WGS) entry which is preliminary data.</text>
</comment>
<proteinExistence type="predicted"/>
<accession>A0A016U312</accession>
<reference evidence="2" key="1">
    <citation type="journal article" date="2015" name="Nat. Genet.">
        <title>The genome and transcriptome of the zoonotic hookworm Ancylostoma ceylanicum identify infection-specific gene families.</title>
        <authorList>
            <person name="Schwarz E.M."/>
            <person name="Hu Y."/>
            <person name="Antoshechkin I."/>
            <person name="Miller M.M."/>
            <person name="Sternberg P.W."/>
            <person name="Aroian R.V."/>
        </authorList>
    </citation>
    <scope>NUCLEOTIDE SEQUENCE</scope>
    <source>
        <strain evidence="2">HY135</strain>
    </source>
</reference>
<dbReference type="OrthoDB" id="5797830at2759"/>
<protein>
    <submittedName>
        <fullName evidence="1">Uncharacterized protein</fullName>
    </submittedName>
</protein>
<dbReference type="Proteomes" id="UP000024635">
    <property type="component" value="Unassembled WGS sequence"/>
</dbReference>
<sequence>MLACHVDMKSAFLGVSLVETRTAQDMRRTVTITTSYSGGIVNRRCAETVNREWCAVSYLPFTNIANFGCANDFAIPFGTATCGDGPGFINQQGCSMANTPSGPCYFCCCRGGSCNHPAIFAREASRLSVSPQGIQSIFMRYSRENRLHIGAQLLCLSVVLYTLF</sequence>
<evidence type="ECO:0000313" key="2">
    <source>
        <dbReference type="Proteomes" id="UP000024635"/>
    </source>
</evidence>
<dbReference type="AlphaFoldDB" id="A0A016U312"/>